<dbReference type="STRING" id="1278073.MYSTI_02126"/>
<evidence type="ECO:0000313" key="2">
    <source>
        <dbReference type="EMBL" id="AGC43453.1"/>
    </source>
</evidence>
<organism evidence="2 3">
    <name type="scientific">Myxococcus stipitatus (strain DSM 14675 / JCM 12634 / Mx s8)</name>
    <dbReference type="NCBI Taxonomy" id="1278073"/>
    <lineage>
        <taxon>Bacteria</taxon>
        <taxon>Pseudomonadati</taxon>
        <taxon>Myxococcota</taxon>
        <taxon>Myxococcia</taxon>
        <taxon>Myxococcales</taxon>
        <taxon>Cystobacterineae</taxon>
        <taxon>Myxococcaceae</taxon>
        <taxon>Myxococcus</taxon>
    </lineage>
</organism>
<dbReference type="GO" id="GO:0003676">
    <property type="term" value="F:nucleic acid binding"/>
    <property type="evidence" value="ECO:0007669"/>
    <property type="project" value="InterPro"/>
</dbReference>
<dbReference type="eggNOG" id="COG3335">
    <property type="taxonomic scope" value="Bacteria"/>
</dbReference>
<dbReference type="InterPro" id="IPR038717">
    <property type="entry name" value="Tc1-like_DDE_dom"/>
</dbReference>
<dbReference type="Gene3D" id="3.30.420.10">
    <property type="entry name" value="Ribonuclease H-like superfamily/Ribonuclease H"/>
    <property type="match status" value="1"/>
</dbReference>
<proteinExistence type="predicted"/>
<gene>
    <name evidence="2" type="ordered locus">MYSTI_02126</name>
</gene>
<dbReference type="EMBL" id="CP004025">
    <property type="protein sequence ID" value="AGC43453.1"/>
    <property type="molecule type" value="Genomic_DNA"/>
</dbReference>
<evidence type="ECO:0000259" key="1">
    <source>
        <dbReference type="Pfam" id="PF13358"/>
    </source>
</evidence>
<accession>L7U5T4</accession>
<feature type="domain" description="Tc1-like transposase DDE" evidence="1">
    <location>
        <begin position="7"/>
        <end position="72"/>
    </location>
</feature>
<dbReference type="AlphaFoldDB" id="L7U5T4"/>
<evidence type="ECO:0000313" key="3">
    <source>
        <dbReference type="Proteomes" id="UP000011131"/>
    </source>
</evidence>
<dbReference type="PATRIC" id="fig|1278073.3.peg.2163"/>
<name>L7U5T4_MYXSD</name>
<dbReference type="Pfam" id="PF13358">
    <property type="entry name" value="DDE_3"/>
    <property type="match status" value="1"/>
</dbReference>
<sequence length="102" mass="11774">MYFLRSRLGIVVDNAAVHSSRKTRKVLAQLGGRIILHFLPPYCPQGNRIERVWLDLHVNVTRNHRCRTMDRLMARVHAYLAARSAQRSASPSLRRADLRRSA</sequence>
<dbReference type="HOGENOM" id="CLU_056788_15_2_7"/>
<protein>
    <submittedName>
        <fullName evidence="2">IS630 family transposase</fullName>
    </submittedName>
</protein>
<dbReference type="Proteomes" id="UP000011131">
    <property type="component" value="Chromosome"/>
</dbReference>
<dbReference type="KEGG" id="msd:MYSTI_02126"/>
<dbReference type="InterPro" id="IPR036397">
    <property type="entry name" value="RNaseH_sf"/>
</dbReference>
<keyword evidence="3" id="KW-1185">Reference proteome</keyword>
<dbReference type="RefSeq" id="WP_015347715.1">
    <property type="nucleotide sequence ID" value="NC_020126.1"/>
</dbReference>
<reference evidence="2 3" key="1">
    <citation type="journal article" date="2013" name="Genome Announc.">
        <title>Complete genome sequence of Myxococcus stipitatus strain DSM 14675, a fruiting myxobacterium.</title>
        <authorList>
            <person name="Huntley S."/>
            <person name="Kneip S."/>
            <person name="Treuner-Lange A."/>
            <person name="Sogaard-Andersen L."/>
        </authorList>
    </citation>
    <scope>NUCLEOTIDE SEQUENCE [LARGE SCALE GENOMIC DNA]</scope>
    <source>
        <strain evidence="3">DSM 14675 / JCM 12634 / Mx s8</strain>
    </source>
</reference>